<gene>
    <name evidence="3" type="ORF">cyc_03842</name>
</gene>
<feature type="compositionally biased region" description="Polar residues" evidence="1">
    <location>
        <begin position="513"/>
        <end position="555"/>
    </location>
</feature>
<dbReference type="VEuPathDB" id="ToxoDB:LOC34620467"/>
<dbReference type="EMBL" id="JROU02000195">
    <property type="protein sequence ID" value="OEH80069.1"/>
    <property type="molecule type" value="Genomic_DNA"/>
</dbReference>
<dbReference type="Proteomes" id="UP000095192">
    <property type="component" value="Unassembled WGS sequence"/>
</dbReference>
<feature type="transmembrane region" description="Helical" evidence="2">
    <location>
        <begin position="675"/>
        <end position="698"/>
    </location>
</feature>
<keyword evidence="2" id="KW-1133">Transmembrane helix</keyword>
<feature type="transmembrane region" description="Helical" evidence="2">
    <location>
        <begin position="610"/>
        <end position="637"/>
    </location>
</feature>
<feature type="transmembrane region" description="Helical" evidence="2">
    <location>
        <begin position="649"/>
        <end position="669"/>
    </location>
</feature>
<protein>
    <submittedName>
        <fullName evidence="3">Uncharacterized protein</fullName>
    </submittedName>
</protein>
<dbReference type="VEuPathDB" id="ToxoDB:cyc_03842"/>
<evidence type="ECO:0000313" key="4">
    <source>
        <dbReference type="Proteomes" id="UP000095192"/>
    </source>
</evidence>
<dbReference type="Gene3D" id="1.20.1280.290">
    <property type="match status" value="1"/>
</dbReference>
<keyword evidence="4" id="KW-1185">Reference proteome</keyword>
<name>A0A1D3D9F1_9EIME</name>
<dbReference type="GO" id="GO:0016020">
    <property type="term" value="C:membrane"/>
    <property type="evidence" value="ECO:0007669"/>
    <property type="project" value="InterPro"/>
</dbReference>
<organism evidence="3 4">
    <name type="scientific">Cyclospora cayetanensis</name>
    <dbReference type="NCBI Taxonomy" id="88456"/>
    <lineage>
        <taxon>Eukaryota</taxon>
        <taxon>Sar</taxon>
        <taxon>Alveolata</taxon>
        <taxon>Apicomplexa</taxon>
        <taxon>Conoidasida</taxon>
        <taxon>Coccidia</taxon>
        <taxon>Eucoccidiorida</taxon>
        <taxon>Eimeriorina</taxon>
        <taxon>Eimeriidae</taxon>
        <taxon>Cyclospora</taxon>
    </lineage>
</organism>
<evidence type="ECO:0000256" key="2">
    <source>
        <dbReference type="SAM" id="Phobius"/>
    </source>
</evidence>
<feature type="region of interest" description="Disordered" evidence="1">
    <location>
        <begin position="1"/>
        <end position="40"/>
    </location>
</feature>
<feature type="transmembrane region" description="Helical" evidence="2">
    <location>
        <begin position="336"/>
        <end position="356"/>
    </location>
</feature>
<feature type="transmembrane region" description="Helical" evidence="2">
    <location>
        <begin position="362"/>
        <end position="384"/>
    </location>
</feature>
<dbReference type="InParanoid" id="A0A1D3D9F1"/>
<feature type="region of interest" description="Disordered" evidence="1">
    <location>
        <begin position="461"/>
        <end position="494"/>
    </location>
</feature>
<reference evidence="3 4" key="1">
    <citation type="journal article" date="2016" name="BMC Genomics">
        <title>Comparative genomics reveals Cyclospora cayetanensis possesses coccidia-like metabolism and invasion components but unique surface antigens.</title>
        <authorList>
            <person name="Liu S."/>
            <person name="Wang L."/>
            <person name="Zheng H."/>
            <person name="Xu Z."/>
            <person name="Roellig D.M."/>
            <person name="Li N."/>
            <person name="Frace M.A."/>
            <person name="Tang K."/>
            <person name="Arrowood M.J."/>
            <person name="Moss D.M."/>
            <person name="Zhang L."/>
            <person name="Feng Y."/>
            <person name="Xiao L."/>
        </authorList>
    </citation>
    <scope>NUCLEOTIDE SEQUENCE [LARGE SCALE GENOMIC DNA]</scope>
    <source>
        <strain evidence="3 4">CHN_HEN01</strain>
    </source>
</reference>
<dbReference type="InterPro" id="IPR004316">
    <property type="entry name" value="SWEET_rpt"/>
</dbReference>
<dbReference type="Pfam" id="PF03083">
    <property type="entry name" value="MtN3_slv"/>
    <property type="match status" value="1"/>
</dbReference>
<sequence>MQQTVAEQKPLRQGESGQRNESTRRPRLQPVTLQSLSMPLPGPLQCQGPVDLEHVPLPHEVLPQPERSEAPPHAASHYSTLLGPSAPASFPLLQQLQEEAINQNEMIAPLPIAPLPTFVGVPLPVAIDTPQSSGGQPDSISLTVHQHAQDSSHEDFMLHSSVDSRDQQLREPISASLGAACTRSCVSAISGSAYDGGLHGTSPVASEPALADPHFATASSRLPMTPMVFMPGSTDGTAIPSEMSNTKNKKEYLMWSTGYAGSPGGLSGGLSITSPQLPIEAMGPSSSWIASNTPEPLDVQCVQKSVHSGAGGEGKHAAATAAVNATRRRWKEAIGWCRLLGTLAAVSCIVAIVYGMQIDSKAILITNATGLLAELCWMAVWASASQEQTESRGMAISSFTDEGTLARPSVRLESAAGANPTVTDSPRGALSSLQRRGLQRIAKSKSGLNFASSPRLGGPLASTVGAALSPRQKGGGLGAATRHKRPVQPQKPHPSVAAALVGDRYVLSKGTVANTGASDSSLHRSASVSNYLNRPSSGDSSSEGTKNNSSTNLSTEPDRSSNNRRRSSNSRLRKRRRSHQESRSALSPVLVLCCLRYLGMLLAFTAPVFLFLLLLPVALVAWLQVPASLCLFAAHIPRLCFMIRAKSHNCLPLPLVLMGILCNACWALLGYISALNAVCCVGLVGYLFSALQMHVIWWSKGSLKFIDFDCIGGATRSQGWREDQHSERLSSPPTR</sequence>
<comment type="caution">
    <text evidence="3">The sequence shown here is derived from an EMBL/GenBank/DDBJ whole genome shotgun (WGS) entry which is preliminary data.</text>
</comment>
<keyword evidence="2" id="KW-0472">Membrane</keyword>
<evidence type="ECO:0000256" key="1">
    <source>
        <dbReference type="SAM" id="MobiDB-lite"/>
    </source>
</evidence>
<proteinExistence type="predicted"/>
<keyword evidence="2" id="KW-0812">Transmembrane</keyword>
<accession>A0A1D3D9F1</accession>
<evidence type="ECO:0000313" key="3">
    <source>
        <dbReference type="EMBL" id="OEH80069.1"/>
    </source>
</evidence>
<feature type="compositionally biased region" description="Basic residues" evidence="1">
    <location>
        <begin position="562"/>
        <end position="578"/>
    </location>
</feature>
<feature type="region of interest" description="Disordered" evidence="1">
    <location>
        <begin position="62"/>
        <end position="82"/>
    </location>
</feature>
<feature type="region of interest" description="Disordered" evidence="1">
    <location>
        <begin position="513"/>
        <end position="580"/>
    </location>
</feature>
<dbReference type="AlphaFoldDB" id="A0A1D3D9F1"/>